<dbReference type="Proteomes" id="UP000584867">
    <property type="component" value="Unassembled WGS sequence"/>
</dbReference>
<proteinExistence type="predicted"/>
<gene>
    <name evidence="1" type="ORF">HDF15_004385</name>
</gene>
<reference evidence="1 2" key="1">
    <citation type="submission" date="2020-08" db="EMBL/GenBank/DDBJ databases">
        <title>Genomic Encyclopedia of Type Strains, Phase IV (KMG-V): Genome sequencing to study the core and pangenomes of soil and plant-associated prokaryotes.</title>
        <authorList>
            <person name="Whitman W."/>
        </authorList>
    </citation>
    <scope>NUCLEOTIDE SEQUENCE [LARGE SCALE GENOMIC DNA]</scope>
    <source>
        <strain evidence="1 2">X5P3</strain>
    </source>
</reference>
<sequence>MNTYVVTPPSGAGDPFEVKAHDHWVSKDNIIIFADANNETVATYLAHPGTLVIKK</sequence>
<evidence type="ECO:0000313" key="2">
    <source>
        <dbReference type="Proteomes" id="UP000584867"/>
    </source>
</evidence>
<name>A0A7W7ZTS6_9BACT</name>
<organism evidence="1 2">
    <name type="scientific">Granulicella mallensis</name>
    <dbReference type="NCBI Taxonomy" id="940614"/>
    <lineage>
        <taxon>Bacteria</taxon>
        <taxon>Pseudomonadati</taxon>
        <taxon>Acidobacteriota</taxon>
        <taxon>Terriglobia</taxon>
        <taxon>Terriglobales</taxon>
        <taxon>Acidobacteriaceae</taxon>
        <taxon>Granulicella</taxon>
    </lineage>
</organism>
<dbReference type="RefSeq" id="WP_184259203.1">
    <property type="nucleotide sequence ID" value="NZ_JACHIO010000022.1"/>
</dbReference>
<dbReference type="EMBL" id="JACHIO010000022">
    <property type="protein sequence ID" value="MBB5066015.1"/>
    <property type="molecule type" value="Genomic_DNA"/>
</dbReference>
<comment type="caution">
    <text evidence="1">The sequence shown here is derived from an EMBL/GenBank/DDBJ whole genome shotgun (WGS) entry which is preliminary data.</text>
</comment>
<accession>A0A7W7ZTS6</accession>
<protein>
    <submittedName>
        <fullName evidence="1">Uncharacterized protein</fullName>
    </submittedName>
</protein>
<evidence type="ECO:0000313" key="1">
    <source>
        <dbReference type="EMBL" id="MBB5066015.1"/>
    </source>
</evidence>
<dbReference type="AlphaFoldDB" id="A0A7W7ZTS6"/>